<feature type="region of interest" description="Disordered" evidence="1">
    <location>
        <begin position="162"/>
        <end position="185"/>
    </location>
</feature>
<sequence length="185" mass="20828">MAKHPTQESWARRPNEEDMPITFLVNRAGPKGHEAQIILSHDVEGGYVHFARGRSVKCPKGPCEHCKANSERRWRGYCVCANARNRELTLVELTAAAMKPIDIYFRQHRTLRGALLTTKRIPEKPNGRLYATIVESAQAITSYPAVPSVRSLLRKLWGLPKDPDANGDVQRKIREADDDTNSQTA</sequence>
<feature type="compositionally biased region" description="Basic and acidic residues" evidence="1">
    <location>
        <begin position="162"/>
        <end position="175"/>
    </location>
</feature>
<dbReference type="EMBL" id="LAZR01009142">
    <property type="protein sequence ID" value="KKM74434.1"/>
    <property type="molecule type" value="Genomic_DNA"/>
</dbReference>
<organism evidence="2">
    <name type="scientific">marine sediment metagenome</name>
    <dbReference type="NCBI Taxonomy" id="412755"/>
    <lineage>
        <taxon>unclassified sequences</taxon>
        <taxon>metagenomes</taxon>
        <taxon>ecological metagenomes</taxon>
    </lineage>
</organism>
<reference evidence="2" key="1">
    <citation type="journal article" date="2015" name="Nature">
        <title>Complex archaea that bridge the gap between prokaryotes and eukaryotes.</title>
        <authorList>
            <person name="Spang A."/>
            <person name="Saw J.H."/>
            <person name="Jorgensen S.L."/>
            <person name="Zaremba-Niedzwiedzka K."/>
            <person name="Martijn J."/>
            <person name="Lind A.E."/>
            <person name="van Eijk R."/>
            <person name="Schleper C."/>
            <person name="Guy L."/>
            <person name="Ettema T.J."/>
        </authorList>
    </citation>
    <scope>NUCLEOTIDE SEQUENCE</scope>
</reference>
<evidence type="ECO:0000256" key="1">
    <source>
        <dbReference type="SAM" id="MobiDB-lite"/>
    </source>
</evidence>
<gene>
    <name evidence="2" type="ORF">LCGC14_1400340</name>
</gene>
<accession>A0A0F9JX97</accession>
<name>A0A0F9JX97_9ZZZZ</name>
<proteinExistence type="predicted"/>
<evidence type="ECO:0000313" key="2">
    <source>
        <dbReference type="EMBL" id="KKM74434.1"/>
    </source>
</evidence>
<feature type="compositionally biased region" description="Acidic residues" evidence="1">
    <location>
        <begin position="176"/>
        <end position="185"/>
    </location>
</feature>
<protein>
    <submittedName>
        <fullName evidence="2">Uncharacterized protein</fullName>
    </submittedName>
</protein>
<comment type="caution">
    <text evidence="2">The sequence shown here is derived from an EMBL/GenBank/DDBJ whole genome shotgun (WGS) entry which is preliminary data.</text>
</comment>
<dbReference type="AlphaFoldDB" id="A0A0F9JX97"/>